<accession>A0A976NZ22</accession>
<reference evidence="3 4" key="1">
    <citation type="journal article" date="2021" name="Genome Biol.">
        <title>AFLAP: assembly-free linkage analysis pipeline using k-mers from genome sequencing data.</title>
        <authorList>
            <person name="Fletcher K."/>
            <person name="Zhang L."/>
            <person name="Gil J."/>
            <person name="Han R."/>
            <person name="Cavanaugh K."/>
            <person name="Michelmore R."/>
        </authorList>
    </citation>
    <scope>NUCLEOTIDE SEQUENCE [LARGE SCALE GENOMIC DNA]</scope>
    <source>
        <strain evidence="3 4">SF5</strain>
    </source>
</reference>
<comment type="caution">
    <text evidence="3">The sequence shown here is derived from an EMBL/GenBank/DDBJ whole genome shotgun (WGS) entry which is preliminary data.</text>
</comment>
<sequence length="430" mass="45882">MQLRFALVLNALFTLGVVAESKGKVVKLSVGVGCEFSSYSALPVATASKPSYRLQLDPGLGRGIYVLLFTQFSLPDDDLVIVRASDATKTLPPMKILSGKNTTGEFYSKGIAGTGVTIELLKAKSLENSTSCRGFTVSELLFAPMKNGVEAHNLQVAVKVSLGKVQNVTQSDSENDESICGFDESVEAACAPSYVDSNQGAYMLAKSHSVARLSITKDNGRQIAYCTGWLIGCEGHMITNEHCISNVQDAINTKVEFLAQSSSCGGGETCATRGGCPGRVEVVGTTLVAVSEELDYALVRLGVGNSFIDYRRLYEATGYLQFRGTGAVINENIYIPQHPQGYGKRIAWLFKGRPGRVESLTVTNCRMDDIGYYVDTQEGSSGAPIISTVDNNVIALHHCGGCLNGGIPAQSIVNDLLQKGVLPDCTVAMT</sequence>
<feature type="signal peptide" evidence="2">
    <location>
        <begin position="1"/>
        <end position="19"/>
    </location>
</feature>
<dbReference type="KEGG" id="blac:94349968"/>
<dbReference type="InterPro" id="IPR009003">
    <property type="entry name" value="Peptidase_S1_PA"/>
</dbReference>
<dbReference type="Proteomes" id="UP000294530">
    <property type="component" value="Unassembled WGS sequence"/>
</dbReference>
<evidence type="ECO:0000313" key="4">
    <source>
        <dbReference type="Proteomes" id="UP000294530"/>
    </source>
</evidence>
<organism evidence="3 4">
    <name type="scientific">Bremia lactucae</name>
    <name type="common">Lettuce downy mildew</name>
    <dbReference type="NCBI Taxonomy" id="4779"/>
    <lineage>
        <taxon>Eukaryota</taxon>
        <taxon>Sar</taxon>
        <taxon>Stramenopiles</taxon>
        <taxon>Oomycota</taxon>
        <taxon>Peronosporomycetes</taxon>
        <taxon>Peronosporales</taxon>
        <taxon>Peronosporaceae</taxon>
        <taxon>Bremia</taxon>
    </lineage>
</organism>
<dbReference type="EMBL" id="SHOA02000036">
    <property type="protein sequence ID" value="TDH73241.1"/>
    <property type="molecule type" value="Genomic_DNA"/>
</dbReference>
<protein>
    <recommendedName>
        <fullName evidence="5">Serine protease</fullName>
    </recommendedName>
</protein>
<keyword evidence="2" id="KW-0732">Signal</keyword>
<evidence type="ECO:0008006" key="5">
    <source>
        <dbReference type="Google" id="ProtNLM"/>
    </source>
</evidence>
<keyword evidence="4" id="KW-1185">Reference proteome</keyword>
<dbReference type="Gene3D" id="2.40.10.10">
    <property type="entry name" value="Trypsin-like serine proteases"/>
    <property type="match status" value="2"/>
</dbReference>
<dbReference type="Pfam" id="PF13365">
    <property type="entry name" value="Trypsin_2"/>
    <property type="match status" value="1"/>
</dbReference>
<dbReference type="InterPro" id="IPR043504">
    <property type="entry name" value="Peptidase_S1_PA_chymotrypsin"/>
</dbReference>
<evidence type="ECO:0000256" key="1">
    <source>
        <dbReference type="ARBA" id="ARBA00023026"/>
    </source>
</evidence>
<keyword evidence="1" id="KW-0843">Virulence</keyword>
<feature type="chain" id="PRO_5036949126" description="Serine protease" evidence="2">
    <location>
        <begin position="20"/>
        <end position="430"/>
    </location>
</feature>
<dbReference type="PANTHER" id="PTHR36234:SF5">
    <property type="entry name" value="LYSYL ENDOPEPTIDASE"/>
    <property type="match status" value="1"/>
</dbReference>
<dbReference type="SUPFAM" id="SSF50494">
    <property type="entry name" value="Trypsin-like serine proteases"/>
    <property type="match status" value="1"/>
</dbReference>
<dbReference type="PANTHER" id="PTHR36234">
    <property type="entry name" value="LYSYL ENDOPEPTIDASE"/>
    <property type="match status" value="1"/>
</dbReference>
<evidence type="ECO:0000256" key="2">
    <source>
        <dbReference type="SAM" id="SignalP"/>
    </source>
</evidence>
<gene>
    <name evidence="3" type="ORF">CCR75_006226</name>
</gene>
<dbReference type="OrthoDB" id="115707at2759"/>
<dbReference type="AlphaFoldDB" id="A0A976NZ22"/>
<dbReference type="RefSeq" id="XP_067822740.1">
    <property type="nucleotide sequence ID" value="XM_067964297.1"/>
</dbReference>
<evidence type="ECO:0000313" key="3">
    <source>
        <dbReference type="EMBL" id="TDH73241.1"/>
    </source>
</evidence>
<name>A0A976NZ22_BRELC</name>
<dbReference type="GeneID" id="94349968"/>
<proteinExistence type="predicted"/>